<evidence type="ECO:0008006" key="3">
    <source>
        <dbReference type="Google" id="ProtNLM"/>
    </source>
</evidence>
<comment type="caution">
    <text evidence="1">The sequence shown here is derived from an EMBL/GenBank/DDBJ whole genome shotgun (WGS) entry which is preliminary data.</text>
</comment>
<dbReference type="OrthoDB" id="580775at2"/>
<protein>
    <recommendedName>
        <fullName evidence="3">Phenylacetate--CoA ligase family protein</fullName>
    </recommendedName>
</protein>
<dbReference type="InterPro" id="IPR042099">
    <property type="entry name" value="ANL_N_sf"/>
</dbReference>
<dbReference type="EMBL" id="JWIC01000004">
    <property type="protein sequence ID" value="KID57898.1"/>
    <property type="molecule type" value="Genomic_DNA"/>
</dbReference>
<proteinExistence type="predicted"/>
<evidence type="ECO:0000313" key="1">
    <source>
        <dbReference type="EMBL" id="KID57898.1"/>
    </source>
</evidence>
<dbReference type="Proteomes" id="UP000031327">
    <property type="component" value="Unassembled WGS sequence"/>
</dbReference>
<dbReference type="SUPFAM" id="SSF56801">
    <property type="entry name" value="Acetyl-CoA synthetase-like"/>
    <property type="match status" value="1"/>
</dbReference>
<name>A0A0C1MSS3_9GAMM</name>
<organism evidence="1 2">
    <name type="scientific">Pseudoalteromonas luteoviolacea</name>
    <dbReference type="NCBI Taxonomy" id="43657"/>
    <lineage>
        <taxon>Bacteria</taxon>
        <taxon>Pseudomonadati</taxon>
        <taxon>Pseudomonadota</taxon>
        <taxon>Gammaproteobacteria</taxon>
        <taxon>Alteromonadales</taxon>
        <taxon>Pseudoalteromonadaceae</taxon>
        <taxon>Pseudoalteromonas</taxon>
    </lineage>
</organism>
<gene>
    <name evidence="1" type="ORF">JF50_03885</name>
</gene>
<reference evidence="1 2" key="1">
    <citation type="submission" date="2014-12" db="EMBL/GenBank/DDBJ databases">
        <title>Draft Genome Sequence of Pseudoalteromonas luteoviolacea HI1.</title>
        <authorList>
            <person name="Asahina A.Y."/>
            <person name="Hadfield M.G."/>
        </authorList>
    </citation>
    <scope>NUCLEOTIDE SEQUENCE [LARGE SCALE GENOMIC DNA]</scope>
    <source>
        <strain evidence="1 2">HI1</strain>
    </source>
</reference>
<dbReference type="AlphaFoldDB" id="A0A0C1MSS3"/>
<dbReference type="InterPro" id="IPR053158">
    <property type="entry name" value="CapK_Type1_Caps_Biosynth"/>
</dbReference>
<sequence>MRDFTTEELEKLSVDGYKIWQELKHNQTLNRDELNKLKDEKFVKMVRHAYNNVPMYRAKYDRHGVDIDQIKGVKDIAKLPIIEKDDLIDNFPHNSLAEGYTLDNVQTAITGGSSGKVVRVAYSDDTMIERVVTAYRIYHMMMDGYPDHYRQTYVYTGVYPFASLPEGRFPLTHIWTLDSVEDSREKLVASKPHMLTLYPSKLKDILTGLNQADIEAIRTNLKCINVKSEMSLQQERDQWSEIFGVPVLDEYGSEELAGTVAAQCRHGGYHIWEDINIVEVVDEHDQVIEDDELGELIATNLYNWAMPIIRYRQGDMIQLKPEGETCACGRIFRQIGDFKGRSNSKFKTREGKEYSPGYLLDVGYTRLMKYGEHLASWQLIQDTLDNVYFDCIPTSKMTDQIKGDIASEIDSLLHNNFDVTVRFVDDIKITPRGKRNQIISNL</sequence>
<dbReference type="RefSeq" id="WP_039608194.1">
    <property type="nucleotide sequence ID" value="NZ_JWIC01000004.1"/>
</dbReference>
<evidence type="ECO:0000313" key="2">
    <source>
        <dbReference type="Proteomes" id="UP000031327"/>
    </source>
</evidence>
<dbReference type="Gene3D" id="3.40.50.12780">
    <property type="entry name" value="N-terminal domain of ligase-like"/>
    <property type="match status" value="1"/>
</dbReference>
<dbReference type="PANTHER" id="PTHR36932:SF1">
    <property type="entry name" value="CAPSULAR POLYSACCHARIDE BIOSYNTHESIS PROTEIN"/>
    <property type="match status" value="1"/>
</dbReference>
<dbReference type="PANTHER" id="PTHR36932">
    <property type="entry name" value="CAPSULAR POLYSACCHARIDE BIOSYNTHESIS PROTEIN"/>
    <property type="match status" value="1"/>
</dbReference>
<accession>A0A0C1MSS3</accession>